<gene>
    <name evidence="2" type="ORF">K432DRAFT_408284</name>
</gene>
<evidence type="ECO:0000256" key="1">
    <source>
        <dbReference type="SAM" id="Phobius"/>
    </source>
</evidence>
<feature type="transmembrane region" description="Helical" evidence="1">
    <location>
        <begin position="32"/>
        <end position="54"/>
    </location>
</feature>
<sequence length="80" mass="9364">MDKWFSKKAIQQSASTVVKRLLRALKRKRKDISFRPLLFVAHYFSGLVVLKALLEAEQYLSEWPRVFLLTTSLVFFGTPF</sequence>
<evidence type="ECO:0000313" key="2">
    <source>
        <dbReference type="EMBL" id="OCK76304.1"/>
    </source>
</evidence>
<protein>
    <submittedName>
        <fullName evidence="2">Uncharacterized protein</fullName>
    </submittedName>
</protein>
<name>A0A8E2JBC0_9PEZI</name>
<reference evidence="2 3" key="1">
    <citation type="journal article" date="2016" name="Nat. Commun.">
        <title>Ectomycorrhizal ecology is imprinted in the genome of the dominant symbiotic fungus Cenococcum geophilum.</title>
        <authorList>
            <consortium name="DOE Joint Genome Institute"/>
            <person name="Peter M."/>
            <person name="Kohler A."/>
            <person name="Ohm R.A."/>
            <person name="Kuo A."/>
            <person name="Krutzmann J."/>
            <person name="Morin E."/>
            <person name="Arend M."/>
            <person name="Barry K.W."/>
            <person name="Binder M."/>
            <person name="Choi C."/>
            <person name="Clum A."/>
            <person name="Copeland A."/>
            <person name="Grisel N."/>
            <person name="Haridas S."/>
            <person name="Kipfer T."/>
            <person name="LaButti K."/>
            <person name="Lindquist E."/>
            <person name="Lipzen A."/>
            <person name="Maire R."/>
            <person name="Meier B."/>
            <person name="Mihaltcheva S."/>
            <person name="Molinier V."/>
            <person name="Murat C."/>
            <person name="Poggeler S."/>
            <person name="Quandt C.A."/>
            <person name="Sperisen C."/>
            <person name="Tritt A."/>
            <person name="Tisserant E."/>
            <person name="Crous P.W."/>
            <person name="Henrissat B."/>
            <person name="Nehls U."/>
            <person name="Egli S."/>
            <person name="Spatafora J.W."/>
            <person name="Grigoriev I.V."/>
            <person name="Martin F.M."/>
        </authorList>
    </citation>
    <scope>NUCLEOTIDE SEQUENCE [LARGE SCALE GENOMIC DNA]</scope>
    <source>
        <strain evidence="2 3">CBS 459.81</strain>
    </source>
</reference>
<dbReference type="EMBL" id="KV745223">
    <property type="protein sequence ID" value="OCK76304.1"/>
    <property type="molecule type" value="Genomic_DNA"/>
</dbReference>
<organism evidence="2 3">
    <name type="scientific">Lepidopterella palustris CBS 459.81</name>
    <dbReference type="NCBI Taxonomy" id="1314670"/>
    <lineage>
        <taxon>Eukaryota</taxon>
        <taxon>Fungi</taxon>
        <taxon>Dikarya</taxon>
        <taxon>Ascomycota</taxon>
        <taxon>Pezizomycotina</taxon>
        <taxon>Dothideomycetes</taxon>
        <taxon>Pleosporomycetidae</taxon>
        <taxon>Mytilinidiales</taxon>
        <taxon>Argynnaceae</taxon>
        <taxon>Lepidopterella</taxon>
    </lineage>
</organism>
<dbReference type="Proteomes" id="UP000250266">
    <property type="component" value="Unassembled WGS sequence"/>
</dbReference>
<keyword evidence="3" id="KW-1185">Reference proteome</keyword>
<dbReference type="AlphaFoldDB" id="A0A8E2JBC0"/>
<dbReference type="OrthoDB" id="1658288at2759"/>
<keyword evidence="1" id="KW-0472">Membrane</keyword>
<keyword evidence="1" id="KW-1133">Transmembrane helix</keyword>
<evidence type="ECO:0000313" key="3">
    <source>
        <dbReference type="Proteomes" id="UP000250266"/>
    </source>
</evidence>
<keyword evidence="1" id="KW-0812">Transmembrane</keyword>
<accession>A0A8E2JBC0</accession>
<proteinExistence type="predicted"/>